<dbReference type="Proteomes" id="UP000747542">
    <property type="component" value="Unassembled WGS sequence"/>
</dbReference>
<dbReference type="EMBL" id="JAHLQT010031116">
    <property type="protein sequence ID" value="KAG7160661.1"/>
    <property type="molecule type" value="Genomic_DNA"/>
</dbReference>
<gene>
    <name evidence="1" type="primary">Nfu1-L2</name>
    <name evidence="1" type="ORF">Hamer_G027428</name>
</gene>
<protein>
    <submittedName>
        <fullName evidence="1">NFU1 iron-sulfur cluster scaffold-like 2</fullName>
    </submittedName>
</protein>
<evidence type="ECO:0000313" key="1">
    <source>
        <dbReference type="EMBL" id="KAG7160661.1"/>
    </source>
</evidence>
<organism evidence="1 2">
    <name type="scientific">Homarus americanus</name>
    <name type="common">American lobster</name>
    <dbReference type="NCBI Taxonomy" id="6706"/>
    <lineage>
        <taxon>Eukaryota</taxon>
        <taxon>Metazoa</taxon>
        <taxon>Ecdysozoa</taxon>
        <taxon>Arthropoda</taxon>
        <taxon>Crustacea</taxon>
        <taxon>Multicrustacea</taxon>
        <taxon>Malacostraca</taxon>
        <taxon>Eumalacostraca</taxon>
        <taxon>Eucarida</taxon>
        <taxon>Decapoda</taxon>
        <taxon>Pleocyemata</taxon>
        <taxon>Astacidea</taxon>
        <taxon>Nephropoidea</taxon>
        <taxon>Nephropidae</taxon>
        <taxon>Homarus</taxon>
    </lineage>
</organism>
<accession>A0A8J5JQT2</accession>
<dbReference type="InterPro" id="IPR036498">
    <property type="entry name" value="Nfu/NifU_N_sf"/>
</dbReference>
<dbReference type="AlphaFoldDB" id="A0A8J5JQT2"/>
<name>A0A8J5JQT2_HOMAM</name>
<comment type="caution">
    <text evidence="1">The sequence shown here is derived from an EMBL/GenBank/DDBJ whole genome shotgun (WGS) entry which is preliminary data.</text>
</comment>
<feature type="non-terminal residue" evidence="1">
    <location>
        <position position="1"/>
    </location>
</feature>
<sequence>SSVGRLRLLPRVCSLISRAVCHNKIRIGYDINPASIHYGWGKQLSEARRSVHLTSAVSMFIKVQETPNPNSLKFLPGVQDSEEAEWRTNKPEALLSSWTSLPGSSVIHQVDQGE</sequence>
<keyword evidence="2" id="KW-1185">Reference proteome</keyword>
<evidence type="ECO:0000313" key="2">
    <source>
        <dbReference type="Proteomes" id="UP000747542"/>
    </source>
</evidence>
<dbReference type="Gene3D" id="3.30.1370.70">
    <property type="entry name" value="Scaffold protein Nfu/NifU, N-terminal domain"/>
    <property type="match status" value="1"/>
</dbReference>
<reference evidence="1" key="1">
    <citation type="journal article" date="2021" name="Sci. Adv.">
        <title>The American lobster genome reveals insights on longevity, neural, and immune adaptations.</title>
        <authorList>
            <person name="Polinski J.M."/>
            <person name="Zimin A.V."/>
            <person name="Clark K.F."/>
            <person name="Kohn A.B."/>
            <person name="Sadowski N."/>
            <person name="Timp W."/>
            <person name="Ptitsyn A."/>
            <person name="Khanna P."/>
            <person name="Romanova D.Y."/>
            <person name="Williams P."/>
            <person name="Greenwood S.J."/>
            <person name="Moroz L.L."/>
            <person name="Walt D.R."/>
            <person name="Bodnar A.G."/>
        </authorList>
    </citation>
    <scope>NUCLEOTIDE SEQUENCE</scope>
    <source>
        <strain evidence="1">GMGI-L3</strain>
    </source>
</reference>
<proteinExistence type="predicted"/>
<dbReference type="SUPFAM" id="SSF110836">
    <property type="entry name" value="Hypothetical protein SAV1430"/>
    <property type="match status" value="1"/>
</dbReference>